<dbReference type="Proteomes" id="UP000283644">
    <property type="component" value="Unassembled WGS sequence"/>
</dbReference>
<dbReference type="InterPro" id="IPR037401">
    <property type="entry name" value="SnoaL-like"/>
</dbReference>
<comment type="similarity">
    <text evidence="1">Belongs to the enoyl-CoA hydratase/isomerase family.</text>
</comment>
<dbReference type="Pfam" id="PF00378">
    <property type="entry name" value="ECH_1"/>
    <property type="match status" value="1"/>
</dbReference>
<evidence type="ECO:0000313" key="4">
    <source>
        <dbReference type="Proteomes" id="UP000283644"/>
    </source>
</evidence>
<proteinExistence type="inferred from homology"/>
<dbReference type="InterPro" id="IPR001753">
    <property type="entry name" value="Enoyl-CoA_hydra/iso"/>
</dbReference>
<reference evidence="3 4" key="1">
    <citation type="submission" date="2018-09" db="EMBL/GenBank/DDBJ databases">
        <title>Genome sequencing of Nocardioides immobilis CCTCC AB 2017083 for comparison to Nocardioides silvaticus.</title>
        <authorList>
            <person name="Li C."/>
            <person name="Wang G."/>
        </authorList>
    </citation>
    <scope>NUCLEOTIDE SEQUENCE [LARGE SCALE GENOMIC DNA]</scope>
    <source>
        <strain evidence="3 4">CCTCC AB 2017083</strain>
    </source>
</reference>
<dbReference type="PANTHER" id="PTHR43459">
    <property type="entry name" value="ENOYL-COA HYDRATASE"/>
    <property type="match status" value="1"/>
</dbReference>
<dbReference type="OrthoDB" id="9781757at2"/>
<sequence length="399" mass="42745">MRFPMSDSRRLVVRLYEALASGDAAGIDSVLVPAFVGTTADGLPLGLGGTYEGSESMRRDFWWEVGRHFRVEAVVDEMADLPDDGVLVSGTYRGTARRSGRPLEAAFTHRFTFAGGRISSLVQLTDTHAWHEALGNDEAARRLTYDVRDGVARVVLDRPAMRNAIDLAVAEEFLDAVRAIEADPTVRAVLIAGNGASLSVGGDITFFEQGAADLGTLLARMTTPFHEAFRILSRIDAPIVTAAHGAVAGGGLGFVYAADVVLAATDARFVTAFADLGVSGDGGGTWHLPRLIGPARAARVLLENRPITADEALDWGLVSELVPPAELRERAERVAVHLASGPTKAYGHMRRLLRRGATSDLASQLQAETDALTDCGRSVDTRRAVSAFLNNQRPTFQGR</sequence>
<evidence type="ECO:0000259" key="2">
    <source>
        <dbReference type="Pfam" id="PF12680"/>
    </source>
</evidence>
<dbReference type="SUPFAM" id="SSF52096">
    <property type="entry name" value="ClpP/crotonase"/>
    <property type="match status" value="1"/>
</dbReference>
<dbReference type="AlphaFoldDB" id="A0A417XZ99"/>
<keyword evidence="4" id="KW-1185">Reference proteome</keyword>
<accession>A0A417XZ99</accession>
<dbReference type="InterPro" id="IPR032710">
    <property type="entry name" value="NTF2-like_dom_sf"/>
</dbReference>
<organism evidence="3 4">
    <name type="scientific">Nocardioides immobilis</name>
    <dbReference type="NCBI Taxonomy" id="2049295"/>
    <lineage>
        <taxon>Bacteria</taxon>
        <taxon>Bacillati</taxon>
        <taxon>Actinomycetota</taxon>
        <taxon>Actinomycetes</taxon>
        <taxon>Propionibacteriales</taxon>
        <taxon>Nocardioidaceae</taxon>
        <taxon>Nocardioides</taxon>
    </lineage>
</organism>
<dbReference type="Gene3D" id="3.10.450.50">
    <property type="match status" value="1"/>
</dbReference>
<dbReference type="GO" id="GO:0003824">
    <property type="term" value="F:catalytic activity"/>
    <property type="evidence" value="ECO:0007669"/>
    <property type="project" value="UniProtKB-ARBA"/>
</dbReference>
<dbReference type="InterPro" id="IPR014748">
    <property type="entry name" value="Enoyl-CoA_hydra_C"/>
</dbReference>
<feature type="domain" description="SnoaL-like" evidence="2">
    <location>
        <begin position="12"/>
        <end position="119"/>
    </location>
</feature>
<dbReference type="EMBL" id="QXGH01000022">
    <property type="protein sequence ID" value="RHW25685.1"/>
    <property type="molecule type" value="Genomic_DNA"/>
</dbReference>
<dbReference type="CDD" id="cd06558">
    <property type="entry name" value="crotonase-like"/>
    <property type="match status" value="1"/>
</dbReference>
<dbReference type="Pfam" id="PF12680">
    <property type="entry name" value="SnoaL_2"/>
    <property type="match status" value="1"/>
</dbReference>
<comment type="caution">
    <text evidence="3">The sequence shown here is derived from an EMBL/GenBank/DDBJ whole genome shotgun (WGS) entry which is preliminary data.</text>
</comment>
<evidence type="ECO:0000256" key="1">
    <source>
        <dbReference type="ARBA" id="ARBA00005254"/>
    </source>
</evidence>
<dbReference type="SUPFAM" id="SSF54427">
    <property type="entry name" value="NTF2-like"/>
    <property type="match status" value="1"/>
</dbReference>
<gene>
    <name evidence="3" type="ORF">D0Z08_18085</name>
</gene>
<dbReference type="Gene3D" id="3.90.226.10">
    <property type="entry name" value="2-enoyl-CoA Hydratase, Chain A, domain 1"/>
    <property type="match status" value="1"/>
</dbReference>
<dbReference type="Gene3D" id="1.10.12.10">
    <property type="entry name" value="Lyase 2-enoyl-coa Hydratase, Chain A, domain 2"/>
    <property type="match status" value="1"/>
</dbReference>
<evidence type="ECO:0000313" key="3">
    <source>
        <dbReference type="EMBL" id="RHW25685.1"/>
    </source>
</evidence>
<dbReference type="InterPro" id="IPR029045">
    <property type="entry name" value="ClpP/crotonase-like_dom_sf"/>
</dbReference>
<name>A0A417XZ99_9ACTN</name>
<protein>
    <submittedName>
        <fullName evidence="3">Enoyl-CoA hydratase</fullName>
    </submittedName>
</protein>
<dbReference type="PANTHER" id="PTHR43459:SF1">
    <property type="entry name" value="EG:BACN32G11.4 PROTEIN"/>
    <property type="match status" value="1"/>
</dbReference>